<keyword evidence="2" id="KW-0472">Membrane</keyword>
<keyword evidence="4" id="KW-1185">Reference proteome</keyword>
<keyword evidence="2" id="KW-0812">Transmembrane</keyword>
<dbReference type="AlphaFoldDB" id="A0A917LUK8"/>
<feature type="transmembrane region" description="Helical" evidence="2">
    <location>
        <begin position="6"/>
        <end position="25"/>
    </location>
</feature>
<organism evidence="3 4">
    <name type="scientific">Paenibacillus radicis</name>
    <name type="common">ex Gao et al. 2016</name>
    <dbReference type="NCBI Taxonomy" id="1737354"/>
    <lineage>
        <taxon>Bacteria</taxon>
        <taxon>Bacillati</taxon>
        <taxon>Bacillota</taxon>
        <taxon>Bacilli</taxon>
        <taxon>Bacillales</taxon>
        <taxon>Paenibacillaceae</taxon>
        <taxon>Paenibacillus</taxon>
    </lineage>
</organism>
<keyword evidence="2" id="KW-1133">Transmembrane helix</keyword>
<feature type="region of interest" description="Disordered" evidence="1">
    <location>
        <begin position="32"/>
        <end position="131"/>
    </location>
</feature>
<evidence type="ECO:0000313" key="4">
    <source>
        <dbReference type="Proteomes" id="UP000600247"/>
    </source>
</evidence>
<feature type="compositionally biased region" description="Pro residues" evidence="1">
    <location>
        <begin position="73"/>
        <end position="85"/>
    </location>
</feature>
<evidence type="ECO:0000256" key="1">
    <source>
        <dbReference type="SAM" id="MobiDB-lite"/>
    </source>
</evidence>
<sequence length="158" mass="17274">MKLIEFLLNNIYFVVIIGGVLFSIFRKAGGSARNGNPAMPTFGGGRGGDPARKTEEYEEEEQPQWMDGRYASPPEPEPQPEPPKPVIIRQQERAEDARAGAQRPRSPFNSSTPLTGGGTSQRPAAASLSALQETDELKKAIIWSEILGPPRSKRPFGK</sequence>
<evidence type="ECO:0000313" key="3">
    <source>
        <dbReference type="EMBL" id="GGG56270.1"/>
    </source>
</evidence>
<reference evidence="3 4" key="1">
    <citation type="journal article" date="2014" name="Int. J. Syst. Evol. Microbiol.">
        <title>Complete genome sequence of Corynebacterium casei LMG S-19264T (=DSM 44701T), isolated from a smear-ripened cheese.</title>
        <authorList>
            <consortium name="US DOE Joint Genome Institute (JGI-PGF)"/>
            <person name="Walter F."/>
            <person name="Albersmeier A."/>
            <person name="Kalinowski J."/>
            <person name="Ruckert C."/>
        </authorList>
    </citation>
    <scope>NUCLEOTIDE SEQUENCE [LARGE SCALE GENOMIC DNA]</scope>
    <source>
        <strain evidence="3 4">CGMCC 1.15286</strain>
    </source>
</reference>
<dbReference type="Proteomes" id="UP000600247">
    <property type="component" value="Unassembled WGS sequence"/>
</dbReference>
<proteinExistence type="predicted"/>
<name>A0A917LUK8_9BACL</name>
<dbReference type="RefSeq" id="WP_188887482.1">
    <property type="nucleotide sequence ID" value="NZ_BMHY01000001.1"/>
</dbReference>
<dbReference type="EMBL" id="BMHY01000001">
    <property type="protein sequence ID" value="GGG56270.1"/>
    <property type="molecule type" value="Genomic_DNA"/>
</dbReference>
<evidence type="ECO:0000256" key="2">
    <source>
        <dbReference type="SAM" id="Phobius"/>
    </source>
</evidence>
<accession>A0A917LUK8</accession>
<gene>
    <name evidence="3" type="ORF">GCM10010918_06520</name>
</gene>
<protein>
    <submittedName>
        <fullName evidence="3">Uncharacterized protein</fullName>
    </submittedName>
</protein>
<comment type="caution">
    <text evidence="3">The sequence shown here is derived from an EMBL/GenBank/DDBJ whole genome shotgun (WGS) entry which is preliminary data.</text>
</comment>